<sequence>MTQFEIQYRPLWSIGYDITVYKKYNAPTYVQTTDTTGHPLFTQSILRMKRIWRQVRWIGTQF</sequence>
<name>A0A0E9W5G0_ANGAN</name>
<accession>A0A0E9W5G0</accession>
<reference evidence="1" key="2">
    <citation type="journal article" date="2015" name="Fish Shellfish Immunol.">
        <title>Early steps in the European eel (Anguilla anguilla)-Vibrio vulnificus interaction in the gills: Role of the RtxA13 toxin.</title>
        <authorList>
            <person name="Callol A."/>
            <person name="Pajuelo D."/>
            <person name="Ebbesson L."/>
            <person name="Teles M."/>
            <person name="MacKenzie S."/>
            <person name="Amaro C."/>
        </authorList>
    </citation>
    <scope>NUCLEOTIDE SEQUENCE</scope>
</reference>
<evidence type="ECO:0000313" key="1">
    <source>
        <dbReference type="EMBL" id="JAH84795.1"/>
    </source>
</evidence>
<dbReference type="AlphaFoldDB" id="A0A0E9W5G0"/>
<protein>
    <submittedName>
        <fullName evidence="1">Uncharacterized protein</fullName>
    </submittedName>
</protein>
<reference evidence="1" key="1">
    <citation type="submission" date="2014-11" db="EMBL/GenBank/DDBJ databases">
        <authorList>
            <person name="Amaro Gonzalez C."/>
        </authorList>
    </citation>
    <scope>NUCLEOTIDE SEQUENCE</scope>
</reference>
<dbReference type="EMBL" id="GBXM01023782">
    <property type="protein sequence ID" value="JAH84795.1"/>
    <property type="molecule type" value="Transcribed_RNA"/>
</dbReference>
<organism evidence="1">
    <name type="scientific">Anguilla anguilla</name>
    <name type="common">European freshwater eel</name>
    <name type="synonym">Muraena anguilla</name>
    <dbReference type="NCBI Taxonomy" id="7936"/>
    <lineage>
        <taxon>Eukaryota</taxon>
        <taxon>Metazoa</taxon>
        <taxon>Chordata</taxon>
        <taxon>Craniata</taxon>
        <taxon>Vertebrata</taxon>
        <taxon>Euteleostomi</taxon>
        <taxon>Actinopterygii</taxon>
        <taxon>Neopterygii</taxon>
        <taxon>Teleostei</taxon>
        <taxon>Anguilliformes</taxon>
        <taxon>Anguillidae</taxon>
        <taxon>Anguilla</taxon>
    </lineage>
</organism>
<proteinExistence type="predicted"/>